<name>T1GQ70_MEGSC</name>
<evidence type="ECO:0000256" key="1">
    <source>
        <dbReference type="SAM" id="MobiDB-lite"/>
    </source>
</evidence>
<dbReference type="HOGENOM" id="CLU_1210988_0_0_1"/>
<accession>T1GQ70</accession>
<reference evidence="3" key="1">
    <citation type="submission" date="2013-02" db="EMBL/GenBank/DDBJ databases">
        <authorList>
            <person name="Hughes D."/>
        </authorList>
    </citation>
    <scope>NUCLEOTIDE SEQUENCE</scope>
    <source>
        <strain>Durham</strain>
        <strain evidence="3">NC isolate 2 -- Noor lab</strain>
    </source>
</reference>
<proteinExistence type="predicted"/>
<dbReference type="Proteomes" id="UP000015102">
    <property type="component" value="Unassembled WGS sequence"/>
</dbReference>
<evidence type="ECO:0000313" key="3">
    <source>
        <dbReference type="Proteomes" id="UP000015102"/>
    </source>
</evidence>
<dbReference type="AlphaFoldDB" id="T1GQ70"/>
<evidence type="ECO:0000313" key="2">
    <source>
        <dbReference type="EnsemblMetazoa" id="MESCA005771-PA"/>
    </source>
</evidence>
<protein>
    <submittedName>
        <fullName evidence="2">Uncharacterized protein</fullName>
    </submittedName>
</protein>
<reference evidence="2" key="2">
    <citation type="submission" date="2015-06" db="UniProtKB">
        <authorList>
            <consortium name="EnsemblMetazoa"/>
        </authorList>
    </citation>
    <scope>IDENTIFICATION</scope>
</reference>
<feature type="region of interest" description="Disordered" evidence="1">
    <location>
        <begin position="1"/>
        <end position="26"/>
    </location>
</feature>
<dbReference type="EMBL" id="CAQQ02391324">
    <property type="status" value="NOT_ANNOTATED_CDS"/>
    <property type="molecule type" value="Genomic_DNA"/>
</dbReference>
<sequence length="229" mass="25549">MRNQLSKPSTMWLSNEGASTSSVSFEEQQLSDVFSHEETSQGNTSNKALRIKNHLSKPSSISVTNDGASTSAACFGEQQLRDVIPQEETSQDNTHKIALSTFTPKTSTERAKSFRESQKIKNRILNRSTIFLTNEGASTSAAYFEEQRRRNAILQEETSTENTSYEALEDCQSTPNDLNTNTEGILEKSCLTLSFVLLDNHMKNLILNLQAILLDFHVTCAIAYGLRMI</sequence>
<keyword evidence="3" id="KW-1185">Reference proteome</keyword>
<organism evidence="2 3">
    <name type="scientific">Megaselia scalaris</name>
    <name type="common">Humpbacked fly</name>
    <name type="synonym">Phora scalaris</name>
    <dbReference type="NCBI Taxonomy" id="36166"/>
    <lineage>
        <taxon>Eukaryota</taxon>
        <taxon>Metazoa</taxon>
        <taxon>Ecdysozoa</taxon>
        <taxon>Arthropoda</taxon>
        <taxon>Hexapoda</taxon>
        <taxon>Insecta</taxon>
        <taxon>Pterygota</taxon>
        <taxon>Neoptera</taxon>
        <taxon>Endopterygota</taxon>
        <taxon>Diptera</taxon>
        <taxon>Brachycera</taxon>
        <taxon>Muscomorpha</taxon>
        <taxon>Platypezoidea</taxon>
        <taxon>Phoridae</taxon>
        <taxon>Megaseliini</taxon>
        <taxon>Megaselia</taxon>
    </lineage>
</organism>
<dbReference type="EnsemblMetazoa" id="MESCA005771-RA">
    <property type="protein sequence ID" value="MESCA005771-PA"/>
    <property type="gene ID" value="MESCA005771"/>
</dbReference>